<dbReference type="RefSeq" id="WP_121836137.1">
    <property type="nucleotide sequence ID" value="NZ_CP163513.1"/>
</dbReference>
<organism evidence="1 2">
    <name type="scientific">Streptococcus hillyeri</name>
    <dbReference type="NCBI Taxonomy" id="2282420"/>
    <lineage>
        <taxon>Bacteria</taxon>
        <taxon>Bacillati</taxon>
        <taxon>Bacillota</taxon>
        <taxon>Bacilli</taxon>
        <taxon>Lactobacillales</taxon>
        <taxon>Streptococcaceae</taxon>
        <taxon>Streptococcus</taxon>
    </lineage>
</organism>
<dbReference type="Proteomes" id="UP000279194">
    <property type="component" value="Unassembled WGS sequence"/>
</dbReference>
<dbReference type="SUPFAM" id="SSF144015">
    <property type="entry name" value="Peptidoglycan deacetylase N-terminal noncatalytic region"/>
    <property type="match status" value="1"/>
</dbReference>
<evidence type="ECO:0000313" key="1">
    <source>
        <dbReference type="EMBL" id="RLY02040.1"/>
    </source>
</evidence>
<gene>
    <name evidence="1" type="ORF">EAF07_08520</name>
</gene>
<proteinExistence type="predicted"/>
<evidence type="ECO:0000313" key="2">
    <source>
        <dbReference type="Proteomes" id="UP000279194"/>
    </source>
</evidence>
<sequence>MSKRWKCIVSLMLLVATGVGSFCWISFEKEQRLKTYLEVAIVDFDKELTTEGSANLLYAMPKVTTSKLGKAITEVVENERNSQLATIIYPEKIVNPLIGDNAYCVAIQRYQSGILSDDYVTKGVSHYLYLTEKGQKLTLEDIVTDKQGFREIIREVWKVLKGKEIIFEALEADDWSDIAFHIEGDALYFWKKGELSLPVGFWQIVKVINTDLFPAEKVTEYQEFYDSFHNGIGVTIHSNN</sequence>
<reference evidence="1 2" key="1">
    <citation type="submission" date="2018-10" db="EMBL/GenBank/DDBJ databases">
        <title>Streptococcus hillyeri sp. nov., isolated from equine tracheal sample.</title>
        <authorList>
            <person name="Macfadyen A.C."/>
            <person name="Waller A."/>
            <person name="Paterson G.K."/>
        </authorList>
    </citation>
    <scope>NUCLEOTIDE SEQUENCE [LARGE SCALE GENOMIC DNA]</scope>
    <source>
        <strain evidence="1 2">28462</strain>
    </source>
</reference>
<dbReference type="EMBL" id="RCVM01000019">
    <property type="protein sequence ID" value="RLY02040.1"/>
    <property type="molecule type" value="Genomic_DNA"/>
</dbReference>
<protein>
    <submittedName>
        <fullName evidence="1">Uncharacterized protein</fullName>
    </submittedName>
</protein>
<comment type="caution">
    <text evidence="1">The sequence shown here is derived from an EMBL/GenBank/DDBJ whole genome shotgun (WGS) entry which is preliminary data.</text>
</comment>
<keyword evidence="2" id="KW-1185">Reference proteome</keyword>
<dbReference type="AlphaFoldDB" id="A0A3L9DTH1"/>
<name>A0A3L9DTH1_9STRE</name>
<accession>A0A3L9DTH1</accession>